<evidence type="ECO:0000313" key="2">
    <source>
        <dbReference type="EMBL" id="POD82365.1"/>
    </source>
</evidence>
<dbReference type="EMBL" id="NKCZ01000120">
    <property type="protein sequence ID" value="POD82365.1"/>
    <property type="molecule type" value="Genomic_DNA"/>
</dbReference>
<feature type="transmembrane region" description="Helical" evidence="1">
    <location>
        <begin position="31"/>
        <end position="51"/>
    </location>
</feature>
<accession>A0A2S3U3L2</accession>
<dbReference type="Proteomes" id="UP000236990">
    <property type="component" value="Unassembled WGS sequence"/>
</dbReference>
<keyword evidence="1" id="KW-1133">Transmembrane helix</keyword>
<evidence type="ECO:0000313" key="3">
    <source>
        <dbReference type="Proteomes" id="UP000236990"/>
    </source>
</evidence>
<keyword evidence="1" id="KW-0472">Membrane</keyword>
<protein>
    <submittedName>
        <fullName evidence="2">Uncharacterized protein</fullName>
    </submittedName>
</protein>
<organism evidence="2 3">
    <name type="scientific">Lactiplantibacillus plantarum subsp. plantarum</name>
    <dbReference type="NCBI Taxonomy" id="337330"/>
    <lineage>
        <taxon>Bacteria</taxon>
        <taxon>Bacillati</taxon>
        <taxon>Bacillota</taxon>
        <taxon>Bacilli</taxon>
        <taxon>Lactobacillales</taxon>
        <taxon>Lactobacillaceae</taxon>
        <taxon>Lactiplantibacillus</taxon>
    </lineage>
</organism>
<name>A0A2S3U3L2_LACPN</name>
<comment type="caution">
    <text evidence="2">The sequence shown here is derived from an EMBL/GenBank/DDBJ whole genome shotgun (WGS) entry which is preliminary data.</text>
</comment>
<reference evidence="2 3" key="1">
    <citation type="submission" date="2017-06" db="EMBL/GenBank/DDBJ databases">
        <title>Genome sequence of Lactobacillus plantarum subsp. plantarum strain SRCM101258.</title>
        <authorList>
            <person name="Cho S.H."/>
        </authorList>
    </citation>
    <scope>NUCLEOTIDE SEQUENCE [LARGE SCALE GENOMIC DNA]</scope>
    <source>
        <strain evidence="2 3">SRCM101258</strain>
    </source>
</reference>
<proteinExistence type="predicted"/>
<sequence>MQTFNKKIIKPGDNYCECLGYKYFYEDSPEFLGWLTAVFSSAAILYQIGFVERKREQ</sequence>
<gene>
    <name evidence="2" type="ORF">S101258_02595</name>
</gene>
<evidence type="ECO:0000256" key="1">
    <source>
        <dbReference type="SAM" id="Phobius"/>
    </source>
</evidence>
<dbReference type="AlphaFoldDB" id="A0A2S3U3L2"/>
<keyword evidence="1" id="KW-0812">Transmembrane</keyword>